<sequence>MDVLNSSQPICHRRRRPDHLLHRPRLTSLLRRRRLLILLRNEIIFFTTVNKRWEGKTIVDLFAQEFKGRSRDYYIIFLETICNDEKIIERNIRLKIQQSPDYAEDDTGEIYMKKLANFVEKRLKSERTASVSFTLVNTYLFTFIPSKVNHFFQNSIASILHSFPVPCPGPSLHLEACFMYLKSGVIPCWLLFLLLEIVSFGSLLI</sequence>
<feature type="domain" description="6-phosphofructo-2-kinase" evidence="1">
    <location>
        <begin position="46"/>
        <end position="120"/>
    </location>
</feature>
<keyword evidence="3" id="KW-1185">Reference proteome</keyword>
<evidence type="ECO:0000313" key="2">
    <source>
        <dbReference type="EMBL" id="KAK5839305.1"/>
    </source>
</evidence>
<gene>
    <name evidence="2" type="ORF">PVK06_008081</name>
</gene>
<dbReference type="EMBL" id="JARKNE010000003">
    <property type="protein sequence ID" value="KAK5839305.1"/>
    <property type="molecule type" value="Genomic_DNA"/>
</dbReference>
<evidence type="ECO:0000313" key="3">
    <source>
        <dbReference type="Proteomes" id="UP001358586"/>
    </source>
</evidence>
<protein>
    <recommendedName>
        <fullName evidence="1">6-phosphofructo-2-kinase domain-containing protein</fullName>
    </recommendedName>
</protein>
<reference evidence="2 3" key="1">
    <citation type="submission" date="2023-03" db="EMBL/GenBank/DDBJ databases">
        <title>WGS of Gossypium arboreum.</title>
        <authorList>
            <person name="Yu D."/>
        </authorList>
    </citation>
    <scope>NUCLEOTIDE SEQUENCE [LARGE SCALE GENOMIC DNA]</scope>
    <source>
        <tissue evidence="2">Leaf</tissue>
    </source>
</reference>
<dbReference type="InterPro" id="IPR013079">
    <property type="entry name" value="6Phosfructo_kin"/>
</dbReference>
<dbReference type="Gene3D" id="3.40.50.300">
    <property type="entry name" value="P-loop containing nucleotide triphosphate hydrolases"/>
    <property type="match status" value="1"/>
</dbReference>
<dbReference type="Pfam" id="PF01591">
    <property type="entry name" value="6PF2K"/>
    <property type="match status" value="1"/>
</dbReference>
<evidence type="ECO:0000259" key="1">
    <source>
        <dbReference type="Pfam" id="PF01591"/>
    </source>
</evidence>
<name>A0ABR0QJ24_GOSAR</name>
<dbReference type="Proteomes" id="UP001358586">
    <property type="component" value="Chromosome 3"/>
</dbReference>
<proteinExistence type="predicted"/>
<organism evidence="2 3">
    <name type="scientific">Gossypium arboreum</name>
    <name type="common">Tree cotton</name>
    <name type="synonym">Gossypium nanking</name>
    <dbReference type="NCBI Taxonomy" id="29729"/>
    <lineage>
        <taxon>Eukaryota</taxon>
        <taxon>Viridiplantae</taxon>
        <taxon>Streptophyta</taxon>
        <taxon>Embryophyta</taxon>
        <taxon>Tracheophyta</taxon>
        <taxon>Spermatophyta</taxon>
        <taxon>Magnoliopsida</taxon>
        <taxon>eudicotyledons</taxon>
        <taxon>Gunneridae</taxon>
        <taxon>Pentapetalae</taxon>
        <taxon>rosids</taxon>
        <taxon>malvids</taxon>
        <taxon>Malvales</taxon>
        <taxon>Malvaceae</taxon>
        <taxon>Malvoideae</taxon>
        <taxon>Gossypium</taxon>
    </lineage>
</organism>
<comment type="caution">
    <text evidence="2">The sequence shown here is derived from an EMBL/GenBank/DDBJ whole genome shotgun (WGS) entry which is preliminary data.</text>
</comment>
<accession>A0ABR0QJ24</accession>
<dbReference type="InterPro" id="IPR027417">
    <property type="entry name" value="P-loop_NTPase"/>
</dbReference>